<comment type="subcellular location">
    <subcellularLocation>
        <location evidence="1">Nucleus</location>
    </subcellularLocation>
</comment>
<sequence length="308" mass="36297">MELGSHNESGQPNFLQETRSLAPRQSTGEGQILRKRKEAELLHHPKREPSCREEYEAQIACRAHKQKFVAVTKRRLQFEEQISEDPSNKSAYVEYAKWQEEYTKWPVGVNVLAARGTWQKALYVPRHRQDPEMWKEYAHFEMRNGFITEARDIWFSAIRVLPQVDELWKEHIRMEEMLGNFETVGIIFELWMKQHPSQRGWVSYIEFELKYNGVESARGIFERFVEWSPKNCYAWIKYAALERSSGEIERARSIFERAFDQPTLDRPDLLYKAFTDFAKASLGDVGDVDQLLKKLRIKKKEEDGVCLG</sequence>
<organism evidence="9 10">
    <name type="scientific">Oldenlandia corymbosa var. corymbosa</name>
    <dbReference type="NCBI Taxonomy" id="529605"/>
    <lineage>
        <taxon>Eukaryota</taxon>
        <taxon>Viridiplantae</taxon>
        <taxon>Streptophyta</taxon>
        <taxon>Embryophyta</taxon>
        <taxon>Tracheophyta</taxon>
        <taxon>Spermatophyta</taxon>
        <taxon>Magnoliopsida</taxon>
        <taxon>eudicotyledons</taxon>
        <taxon>Gunneridae</taxon>
        <taxon>Pentapetalae</taxon>
        <taxon>asterids</taxon>
        <taxon>lamiids</taxon>
        <taxon>Gentianales</taxon>
        <taxon>Rubiaceae</taxon>
        <taxon>Rubioideae</taxon>
        <taxon>Spermacoceae</taxon>
        <taxon>Hedyotis-Oldenlandia complex</taxon>
        <taxon>Oldenlandia</taxon>
    </lineage>
</organism>
<dbReference type="GO" id="GO:0000974">
    <property type="term" value="C:Prp19 complex"/>
    <property type="evidence" value="ECO:0007669"/>
    <property type="project" value="TreeGrafter"/>
</dbReference>
<dbReference type="PANTHER" id="PTHR11246:SF3">
    <property type="entry name" value="CROOKED NECK-LIKE PROTEIN 1"/>
    <property type="match status" value="1"/>
</dbReference>
<dbReference type="AlphaFoldDB" id="A0AAV1C7I1"/>
<name>A0AAV1C7I1_OLDCO</name>
<keyword evidence="6" id="KW-0539">Nucleus</keyword>
<evidence type="ECO:0000256" key="4">
    <source>
        <dbReference type="ARBA" id="ARBA00022737"/>
    </source>
</evidence>
<evidence type="ECO:0000256" key="2">
    <source>
        <dbReference type="ARBA" id="ARBA00008644"/>
    </source>
</evidence>
<dbReference type="Pfam" id="PF23231">
    <property type="entry name" value="HAT_Syf1_CNRKL1_C"/>
    <property type="match status" value="1"/>
</dbReference>
<feature type="compositionally biased region" description="Polar residues" evidence="7">
    <location>
        <begin position="1"/>
        <end position="29"/>
    </location>
</feature>
<dbReference type="SMART" id="SM00386">
    <property type="entry name" value="HAT"/>
    <property type="match status" value="5"/>
</dbReference>
<dbReference type="Proteomes" id="UP001161247">
    <property type="component" value="Chromosome 1"/>
</dbReference>
<evidence type="ECO:0000256" key="3">
    <source>
        <dbReference type="ARBA" id="ARBA00022664"/>
    </source>
</evidence>
<dbReference type="GO" id="GO:0000245">
    <property type="term" value="P:spliceosomal complex assembly"/>
    <property type="evidence" value="ECO:0007669"/>
    <property type="project" value="TreeGrafter"/>
</dbReference>
<dbReference type="PANTHER" id="PTHR11246">
    <property type="entry name" value="PRE-MRNA SPLICING FACTOR"/>
    <property type="match status" value="1"/>
</dbReference>
<comment type="similarity">
    <text evidence="2">Belongs to the crooked-neck family.</text>
</comment>
<dbReference type="InterPro" id="IPR045075">
    <property type="entry name" value="Syf1-like"/>
</dbReference>
<protein>
    <submittedName>
        <fullName evidence="9">OLC1v1025868C1</fullName>
    </submittedName>
</protein>
<dbReference type="InterPro" id="IPR003107">
    <property type="entry name" value="HAT"/>
</dbReference>
<dbReference type="InterPro" id="IPR055430">
    <property type="entry name" value="HAT_Syf1_CNRKL1_C"/>
</dbReference>
<dbReference type="EMBL" id="OX459118">
    <property type="protein sequence ID" value="CAI9090968.1"/>
    <property type="molecule type" value="Genomic_DNA"/>
</dbReference>
<evidence type="ECO:0000256" key="6">
    <source>
        <dbReference type="ARBA" id="ARBA00023242"/>
    </source>
</evidence>
<evidence type="ECO:0000313" key="10">
    <source>
        <dbReference type="Proteomes" id="UP001161247"/>
    </source>
</evidence>
<evidence type="ECO:0000256" key="5">
    <source>
        <dbReference type="ARBA" id="ARBA00023187"/>
    </source>
</evidence>
<dbReference type="GO" id="GO:0071011">
    <property type="term" value="C:precatalytic spliceosome"/>
    <property type="evidence" value="ECO:0007669"/>
    <property type="project" value="TreeGrafter"/>
</dbReference>
<proteinExistence type="inferred from homology"/>
<keyword evidence="4" id="KW-0677">Repeat</keyword>
<reference evidence="9" key="1">
    <citation type="submission" date="2023-03" db="EMBL/GenBank/DDBJ databases">
        <authorList>
            <person name="Julca I."/>
        </authorList>
    </citation>
    <scope>NUCLEOTIDE SEQUENCE</scope>
</reference>
<dbReference type="GO" id="GO:0071014">
    <property type="term" value="C:post-mRNA release spliceosomal complex"/>
    <property type="evidence" value="ECO:0007669"/>
    <property type="project" value="TreeGrafter"/>
</dbReference>
<gene>
    <name evidence="9" type="ORF">OLC1_LOCUS3005</name>
</gene>
<feature type="region of interest" description="Disordered" evidence="7">
    <location>
        <begin position="1"/>
        <end position="30"/>
    </location>
</feature>
<evidence type="ECO:0000256" key="7">
    <source>
        <dbReference type="SAM" id="MobiDB-lite"/>
    </source>
</evidence>
<dbReference type="SUPFAM" id="SSF48452">
    <property type="entry name" value="TPR-like"/>
    <property type="match status" value="1"/>
</dbReference>
<dbReference type="InterPro" id="IPR011990">
    <property type="entry name" value="TPR-like_helical_dom_sf"/>
</dbReference>
<keyword evidence="5" id="KW-0508">mRNA splicing</keyword>
<dbReference type="GO" id="GO:0071007">
    <property type="term" value="C:U2-type catalytic step 2 spliceosome"/>
    <property type="evidence" value="ECO:0007669"/>
    <property type="project" value="TreeGrafter"/>
</dbReference>
<accession>A0AAV1C7I1</accession>
<evidence type="ECO:0000259" key="8">
    <source>
        <dbReference type="Pfam" id="PF23231"/>
    </source>
</evidence>
<evidence type="ECO:0000256" key="1">
    <source>
        <dbReference type="ARBA" id="ARBA00004123"/>
    </source>
</evidence>
<keyword evidence="10" id="KW-1185">Reference proteome</keyword>
<evidence type="ECO:0000313" key="9">
    <source>
        <dbReference type="EMBL" id="CAI9090968.1"/>
    </source>
</evidence>
<dbReference type="Gene3D" id="1.25.40.10">
    <property type="entry name" value="Tetratricopeptide repeat domain"/>
    <property type="match status" value="1"/>
</dbReference>
<keyword evidence="3" id="KW-0507">mRNA processing</keyword>
<feature type="domain" description="Pre-mRNA-splicing factor Syf1/CRNKL1-like C-terminal HAT-repeats" evidence="8">
    <location>
        <begin position="132"/>
        <end position="277"/>
    </location>
</feature>